<gene>
    <name evidence="1" type="ORF">F2Q70_00019990</name>
</gene>
<accession>A0A8S9GMS7</accession>
<evidence type="ECO:0000313" key="1">
    <source>
        <dbReference type="EMBL" id="KAF2545596.1"/>
    </source>
</evidence>
<dbReference type="AlphaFoldDB" id="A0A8S9GMS7"/>
<proteinExistence type="predicted"/>
<dbReference type="EMBL" id="QGKY02001925">
    <property type="protein sequence ID" value="KAF2545596.1"/>
    <property type="molecule type" value="Genomic_DNA"/>
</dbReference>
<protein>
    <submittedName>
        <fullName evidence="1">Uncharacterized protein</fullName>
    </submittedName>
</protein>
<organism evidence="1">
    <name type="scientific">Brassica cretica</name>
    <name type="common">Mustard</name>
    <dbReference type="NCBI Taxonomy" id="69181"/>
    <lineage>
        <taxon>Eukaryota</taxon>
        <taxon>Viridiplantae</taxon>
        <taxon>Streptophyta</taxon>
        <taxon>Embryophyta</taxon>
        <taxon>Tracheophyta</taxon>
        <taxon>Spermatophyta</taxon>
        <taxon>Magnoliopsida</taxon>
        <taxon>eudicotyledons</taxon>
        <taxon>Gunneridae</taxon>
        <taxon>Pentapetalae</taxon>
        <taxon>rosids</taxon>
        <taxon>malvids</taxon>
        <taxon>Brassicales</taxon>
        <taxon>Brassicaceae</taxon>
        <taxon>Brassiceae</taxon>
        <taxon>Brassica</taxon>
    </lineage>
</organism>
<sequence length="169" mass="19098">MDVTTYKCKSDSANCQTHTQDFRGSVGSQRIRMAKIEKESHPHASQVLKTQSWSLQESKKLHTLCGVEVAVIKQHFLWAAKTTEGKHRSELSLVLSQVEEERWGASRIALHFRNRPRQAFAQHTRTTLSLDWAAQNSATSNPTRWPSQCSTNLSSPHGLQALVIELDSY</sequence>
<name>A0A8S9GMS7_BRACR</name>
<comment type="caution">
    <text evidence="1">The sequence shown here is derived from an EMBL/GenBank/DDBJ whole genome shotgun (WGS) entry which is preliminary data.</text>
</comment>
<reference evidence="1" key="1">
    <citation type="submission" date="2019-12" db="EMBL/GenBank/DDBJ databases">
        <title>Genome sequencing and annotation of Brassica cretica.</title>
        <authorList>
            <person name="Studholme D.J."/>
            <person name="Sarris P.F."/>
        </authorList>
    </citation>
    <scope>NUCLEOTIDE SEQUENCE</scope>
    <source>
        <strain evidence="1">PFS-102/07</strain>
        <tissue evidence="1">Leaf</tissue>
    </source>
</reference>